<comment type="caution">
    <text evidence="1">The sequence shown here is derived from an EMBL/GenBank/DDBJ whole genome shotgun (WGS) entry which is preliminary data.</text>
</comment>
<dbReference type="EMBL" id="MU006723">
    <property type="protein sequence ID" value="KAF2625891.1"/>
    <property type="molecule type" value="Genomic_DNA"/>
</dbReference>
<reference evidence="1" key="1">
    <citation type="journal article" date="2020" name="Stud. Mycol.">
        <title>101 Dothideomycetes genomes: a test case for predicting lifestyles and emergence of pathogens.</title>
        <authorList>
            <person name="Haridas S."/>
            <person name="Albert R."/>
            <person name="Binder M."/>
            <person name="Bloem J."/>
            <person name="Labutti K."/>
            <person name="Salamov A."/>
            <person name="Andreopoulos B."/>
            <person name="Baker S."/>
            <person name="Barry K."/>
            <person name="Bills G."/>
            <person name="Bluhm B."/>
            <person name="Cannon C."/>
            <person name="Castanera R."/>
            <person name="Culley D."/>
            <person name="Daum C."/>
            <person name="Ezra D."/>
            <person name="Gonzalez J."/>
            <person name="Henrissat B."/>
            <person name="Kuo A."/>
            <person name="Liang C."/>
            <person name="Lipzen A."/>
            <person name="Lutzoni F."/>
            <person name="Magnuson J."/>
            <person name="Mondo S."/>
            <person name="Nolan M."/>
            <person name="Ohm R."/>
            <person name="Pangilinan J."/>
            <person name="Park H.-J."/>
            <person name="Ramirez L."/>
            <person name="Alfaro M."/>
            <person name="Sun H."/>
            <person name="Tritt A."/>
            <person name="Yoshinaga Y."/>
            <person name="Zwiers L.-H."/>
            <person name="Turgeon B."/>
            <person name="Goodwin S."/>
            <person name="Spatafora J."/>
            <person name="Crous P."/>
            <person name="Grigoriev I."/>
        </authorList>
    </citation>
    <scope>NUCLEOTIDE SEQUENCE</scope>
    <source>
        <strain evidence="1">CBS 525.71</strain>
    </source>
</reference>
<accession>A0ACB6RVH8</accession>
<keyword evidence="2" id="KW-1185">Reference proteome</keyword>
<name>A0ACB6RVH8_9PLEO</name>
<evidence type="ECO:0000313" key="1">
    <source>
        <dbReference type="EMBL" id="KAF2625891.1"/>
    </source>
</evidence>
<dbReference type="Proteomes" id="UP000799754">
    <property type="component" value="Unassembled WGS sequence"/>
</dbReference>
<evidence type="ECO:0000313" key="2">
    <source>
        <dbReference type="Proteomes" id="UP000799754"/>
    </source>
</evidence>
<sequence length="153" mass="17413">MCTLFVPCLWRSRMYCSSDFLQIISTDALAGPRMVPSQPRQLLTLIFDPYGRHERSTHKTKGAKRSIERLRQEARSGGKTLPTNPEDFTTEAKAKVYYQLDISELICLSYLVKPRGDIGRSVKVSRRQDVKVVLYCRIARLAGIQEGEVSFSI</sequence>
<gene>
    <name evidence="1" type="ORF">BU25DRAFT_105350</name>
</gene>
<organism evidence="1 2">
    <name type="scientific">Macroventuria anomochaeta</name>
    <dbReference type="NCBI Taxonomy" id="301207"/>
    <lineage>
        <taxon>Eukaryota</taxon>
        <taxon>Fungi</taxon>
        <taxon>Dikarya</taxon>
        <taxon>Ascomycota</taxon>
        <taxon>Pezizomycotina</taxon>
        <taxon>Dothideomycetes</taxon>
        <taxon>Pleosporomycetidae</taxon>
        <taxon>Pleosporales</taxon>
        <taxon>Pleosporineae</taxon>
        <taxon>Didymellaceae</taxon>
        <taxon>Macroventuria</taxon>
    </lineage>
</organism>
<proteinExistence type="predicted"/>
<protein>
    <submittedName>
        <fullName evidence="1">Uncharacterized protein</fullName>
    </submittedName>
</protein>